<protein>
    <submittedName>
        <fullName evidence="4">ABC-type branched-chain amino acid transport system, substrate-binding protein</fullName>
    </submittedName>
</protein>
<dbReference type="SUPFAM" id="SSF53822">
    <property type="entry name" value="Periplasmic binding protein-like I"/>
    <property type="match status" value="1"/>
</dbReference>
<dbReference type="Gene3D" id="3.40.50.2300">
    <property type="match status" value="2"/>
</dbReference>
<evidence type="ECO:0000256" key="1">
    <source>
        <dbReference type="ARBA" id="ARBA00010062"/>
    </source>
</evidence>
<dbReference type="Proteomes" id="UP000198318">
    <property type="component" value="Unassembled WGS sequence"/>
</dbReference>
<evidence type="ECO:0000259" key="3">
    <source>
        <dbReference type="Pfam" id="PF13458"/>
    </source>
</evidence>
<dbReference type="RefSeq" id="WP_089329726.1">
    <property type="nucleotide sequence ID" value="NZ_FZOR01000040.1"/>
</dbReference>
<organism evidence="4 5">
    <name type="scientific">Actinomadura meyerae</name>
    <dbReference type="NCBI Taxonomy" id="240840"/>
    <lineage>
        <taxon>Bacteria</taxon>
        <taxon>Bacillati</taxon>
        <taxon>Actinomycetota</taxon>
        <taxon>Actinomycetes</taxon>
        <taxon>Streptosporangiales</taxon>
        <taxon>Thermomonosporaceae</taxon>
        <taxon>Actinomadura</taxon>
    </lineage>
</organism>
<keyword evidence="5" id="KW-1185">Reference proteome</keyword>
<keyword evidence="2" id="KW-0732">Signal</keyword>
<reference evidence="4 5" key="1">
    <citation type="submission" date="2017-06" db="EMBL/GenBank/DDBJ databases">
        <authorList>
            <person name="Kim H.J."/>
            <person name="Triplett B.A."/>
        </authorList>
    </citation>
    <scope>NUCLEOTIDE SEQUENCE [LARGE SCALE GENOMIC DNA]</scope>
    <source>
        <strain evidence="4 5">DSM 44715</strain>
    </source>
</reference>
<sequence length="421" mass="43635">MNAGGIIRSGAAKAGRVLLCAALLGTAAACSTKGGGGTAAVGVTDGEIHLGVLSDLTGPFKAPAEQQNLGIQLYWDQKNTAGGTCGRRIVLETRDHGYDPQKAISLAGELNDKVLAYQISVGSPTSLAIRSELEDDRIMAIAMSWSPELGRSPALVVPGTYFDAEAVDAFDYLVERGDIERGDTVGHVYFQGDFGEPALAGLRYAGRRNGVTVEAVQVDPSITDLTSQVTALKDAGVKAVFVNAAPPQLASLAGLSEAAGMDVPIVASMGAYAPQLLDTNVASILEKRALVVGSVTAYSGDGAAATKVRALYEKSGSRVPPSQMVVLGFAISAVLDQAMTKACDGGKDLDRRALWDVFHGKFTIDTQGATVPLDYSKPGAGPSDKIIVLRPAKGVPGGLDVVETDYAGPTVARFADESPQK</sequence>
<dbReference type="PANTHER" id="PTHR47235">
    <property type="entry name" value="BLR6548 PROTEIN"/>
    <property type="match status" value="1"/>
</dbReference>
<comment type="similarity">
    <text evidence="1">Belongs to the leucine-binding protein family.</text>
</comment>
<dbReference type="InterPro" id="IPR028082">
    <property type="entry name" value="Peripla_BP_I"/>
</dbReference>
<evidence type="ECO:0000313" key="5">
    <source>
        <dbReference type="Proteomes" id="UP000198318"/>
    </source>
</evidence>
<dbReference type="EMBL" id="FZOR01000040">
    <property type="protein sequence ID" value="SNT53485.1"/>
    <property type="molecule type" value="Genomic_DNA"/>
</dbReference>
<dbReference type="PANTHER" id="PTHR47235:SF1">
    <property type="entry name" value="BLR6548 PROTEIN"/>
    <property type="match status" value="1"/>
</dbReference>
<dbReference type="InterPro" id="IPR028081">
    <property type="entry name" value="Leu-bd"/>
</dbReference>
<name>A0A239NF39_9ACTN</name>
<gene>
    <name evidence="4" type="ORF">SAMN05443665_104036</name>
</gene>
<dbReference type="Pfam" id="PF13458">
    <property type="entry name" value="Peripla_BP_6"/>
    <property type="match status" value="1"/>
</dbReference>
<accession>A0A239NF39</accession>
<evidence type="ECO:0000313" key="4">
    <source>
        <dbReference type="EMBL" id="SNT53485.1"/>
    </source>
</evidence>
<dbReference type="OrthoDB" id="26870at2"/>
<dbReference type="AlphaFoldDB" id="A0A239NF39"/>
<proteinExistence type="inferred from homology"/>
<evidence type="ECO:0000256" key="2">
    <source>
        <dbReference type="ARBA" id="ARBA00022729"/>
    </source>
</evidence>
<feature type="domain" description="Leucine-binding protein" evidence="3">
    <location>
        <begin position="47"/>
        <end position="360"/>
    </location>
</feature>